<dbReference type="Gene3D" id="2.30.30.100">
    <property type="match status" value="1"/>
</dbReference>
<dbReference type="Proteomes" id="UP000319257">
    <property type="component" value="Unassembled WGS sequence"/>
</dbReference>
<feature type="domain" description="Maltose/galactoside acetyltransferase" evidence="5">
    <location>
        <begin position="127"/>
        <end position="200"/>
    </location>
</feature>
<dbReference type="PANTHER" id="PTHR23416:SF23">
    <property type="entry name" value="ACETYLTRANSFERASE C18B11.09C-RELATED"/>
    <property type="match status" value="1"/>
</dbReference>
<dbReference type="Pfam" id="PF01423">
    <property type="entry name" value="LSM"/>
    <property type="match status" value="1"/>
</dbReference>
<dbReference type="AlphaFoldDB" id="A0A507ALK9"/>
<dbReference type="InterPro" id="IPR010920">
    <property type="entry name" value="LSM_dom_sf"/>
</dbReference>
<protein>
    <recommendedName>
        <fullName evidence="5">Maltose/galactoside acetyltransferase domain-containing protein</fullName>
    </recommendedName>
</protein>
<dbReference type="SUPFAM" id="SSF50182">
    <property type="entry name" value="Sm-like ribonucleoproteins"/>
    <property type="match status" value="1"/>
</dbReference>
<feature type="non-terminal residue" evidence="6">
    <location>
        <position position="331"/>
    </location>
</feature>
<comment type="caution">
    <text evidence="6">The sequence shown here is derived from an EMBL/GenBank/DDBJ whole genome shotgun (WGS) entry which is preliminary data.</text>
</comment>
<dbReference type="CDD" id="cd03357">
    <property type="entry name" value="LbH_MAT_GAT"/>
    <property type="match status" value="1"/>
</dbReference>
<dbReference type="InterPro" id="IPR051159">
    <property type="entry name" value="Hexapeptide_acetyltransf"/>
</dbReference>
<dbReference type="GO" id="GO:0008374">
    <property type="term" value="F:O-acyltransferase activity"/>
    <property type="evidence" value="ECO:0007669"/>
    <property type="project" value="TreeGrafter"/>
</dbReference>
<dbReference type="InParanoid" id="A0A507ALK9"/>
<dbReference type="InterPro" id="IPR001163">
    <property type="entry name" value="Sm_dom_euk/arc"/>
</dbReference>
<name>A0A507ALK9_9PEZI</name>
<evidence type="ECO:0000256" key="3">
    <source>
        <dbReference type="ARBA" id="ARBA00023315"/>
    </source>
</evidence>
<evidence type="ECO:0000313" key="7">
    <source>
        <dbReference type="Proteomes" id="UP000319257"/>
    </source>
</evidence>
<dbReference type="RefSeq" id="XP_030988735.1">
    <property type="nucleotide sequence ID" value="XM_031133694.1"/>
</dbReference>
<gene>
    <name evidence="6" type="ORF">E0L32_011012</name>
</gene>
<dbReference type="FunCoup" id="A0A507ALK9">
    <property type="interactions" value="14"/>
</dbReference>
<comment type="similarity">
    <text evidence="1">Belongs to the transferase hexapeptide repeat family.</text>
</comment>
<dbReference type="FunFam" id="2.160.10.10:FF:000025">
    <property type="entry name" value="Hexapeptide-repeat containing-acetyltransferase"/>
    <property type="match status" value="1"/>
</dbReference>
<dbReference type="SUPFAM" id="SSF51161">
    <property type="entry name" value="Trimeric LpxA-like enzymes"/>
    <property type="match status" value="1"/>
</dbReference>
<dbReference type="STRING" id="1093900.A0A507ALK9"/>
<dbReference type="GeneID" id="41978459"/>
<sequence>MTITTVIGMIQMPPQHATVSVWLYEQLSIRIEGKIRGFDEFLNLVLDDAVAVGQITKTRTEETREPLDSSGSVRHHEQGSRQGLYIQSSIRPSDLSHAFFNMASKEKDQATIERAKTLANVPWCDDYEKMVSGVLSASSRDAHHGLSRYNCQAPELIDGRFRARRMMHKYNTHFPDDATPDSLLADRKKMLEEVFGHVGKGAYIEPPINIDYGCNVSIGDDFYSNFNLVLLDCGMINIGNRVMFGPFVSIFAATHETGVQSRRDGVEYAKPVTIGDDCWIGGNTTIMPGVTIGKGCTIAAGSIVTKDIPDFSVAMGSPAKVVKKVDPVPDL</sequence>
<dbReference type="EMBL" id="SKBQ01000096">
    <property type="protein sequence ID" value="TPX07024.1"/>
    <property type="molecule type" value="Genomic_DNA"/>
</dbReference>
<keyword evidence="3" id="KW-0012">Acyltransferase</keyword>
<dbReference type="GO" id="GO:0016407">
    <property type="term" value="F:acetyltransferase activity"/>
    <property type="evidence" value="ECO:0007669"/>
    <property type="project" value="InterPro"/>
</dbReference>
<dbReference type="PANTHER" id="PTHR23416">
    <property type="entry name" value="SIALIC ACID SYNTHASE-RELATED"/>
    <property type="match status" value="1"/>
</dbReference>
<dbReference type="SMART" id="SM01266">
    <property type="entry name" value="Mac"/>
    <property type="match status" value="1"/>
</dbReference>
<evidence type="ECO:0000256" key="1">
    <source>
        <dbReference type="ARBA" id="ARBA00007274"/>
    </source>
</evidence>
<dbReference type="Pfam" id="PF12464">
    <property type="entry name" value="Mac"/>
    <property type="match status" value="1"/>
</dbReference>
<keyword evidence="2" id="KW-0808">Transferase</keyword>
<feature type="region of interest" description="Disordered" evidence="4">
    <location>
        <begin position="57"/>
        <end position="86"/>
    </location>
</feature>
<evidence type="ECO:0000256" key="4">
    <source>
        <dbReference type="SAM" id="MobiDB-lite"/>
    </source>
</evidence>
<feature type="compositionally biased region" description="Basic and acidic residues" evidence="4">
    <location>
        <begin position="58"/>
        <end position="67"/>
    </location>
</feature>
<dbReference type="OrthoDB" id="25818at2759"/>
<reference evidence="6 7" key="1">
    <citation type="submission" date="2019-06" db="EMBL/GenBank/DDBJ databases">
        <title>Draft genome sequence of the filamentous fungus Phialemoniopsis curvata isolated from diesel fuel.</title>
        <authorList>
            <person name="Varaljay V.A."/>
            <person name="Lyon W.J."/>
            <person name="Crouch A.L."/>
            <person name="Drake C.E."/>
            <person name="Hollomon J.M."/>
            <person name="Nadeau L.J."/>
            <person name="Nunn H.S."/>
            <person name="Stevenson B.S."/>
            <person name="Bojanowski C.L."/>
            <person name="Crookes-Goodson W.J."/>
        </authorList>
    </citation>
    <scope>NUCLEOTIDE SEQUENCE [LARGE SCALE GENOMIC DNA]</scope>
    <source>
        <strain evidence="6 7">D216</strain>
    </source>
</reference>
<dbReference type="InterPro" id="IPR024688">
    <property type="entry name" value="Mac_dom"/>
</dbReference>
<evidence type="ECO:0000259" key="5">
    <source>
        <dbReference type="SMART" id="SM01266"/>
    </source>
</evidence>
<evidence type="ECO:0000256" key="2">
    <source>
        <dbReference type="ARBA" id="ARBA00022679"/>
    </source>
</evidence>
<evidence type="ECO:0000313" key="6">
    <source>
        <dbReference type="EMBL" id="TPX07024.1"/>
    </source>
</evidence>
<organism evidence="6 7">
    <name type="scientific">Thyridium curvatum</name>
    <dbReference type="NCBI Taxonomy" id="1093900"/>
    <lineage>
        <taxon>Eukaryota</taxon>
        <taxon>Fungi</taxon>
        <taxon>Dikarya</taxon>
        <taxon>Ascomycota</taxon>
        <taxon>Pezizomycotina</taxon>
        <taxon>Sordariomycetes</taxon>
        <taxon>Sordariomycetidae</taxon>
        <taxon>Thyridiales</taxon>
        <taxon>Thyridiaceae</taxon>
        <taxon>Thyridium</taxon>
    </lineage>
</organism>
<proteinExistence type="inferred from homology"/>
<dbReference type="GO" id="GO:0032991">
    <property type="term" value="C:protein-containing complex"/>
    <property type="evidence" value="ECO:0007669"/>
    <property type="project" value="UniProtKB-ARBA"/>
</dbReference>
<accession>A0A507ALK9</accession>
<keyword evidence="7" id="KW-1185">Reference proteome</keyword>
<dbReference type="InterPro" id="IPR001451">
    <property type="entry name" value="Hexapep"/>
</dbReference>
<dbReference type="Gene3D" id="2.160.10.10">
    <property type="entry name" value="Hexapeptide repeat proteins"/>
    <property type="match status" value="1"/>
</dbReference>
<dbReference type="Pfam" id="PF14602">
    <property type="entry name" value="Hexapep_2"/>
    <property type="match status" value="1"/>
</dbReference>
<dbReference type="InterPro" id="IPR011004">
    <property type="entry name" value="Trimer_LpxA-like_sf"/>
</dbReference>